<name>A0A699QI05_TANCI</name>
<feature type="non-terminal residue" evidence="1">
    <location>
        <position position="1"/>
    </location>
</feature>
<gene>
    <name evidence="1" type="ORF">Tci_837142</name>
</gene>
<dbReference type="AlphaFoldDB" id="A0A699QI05"/>
<dbReference type="EMBL" id="BKCJ011005462">
    <property type="protein sequence ID" value="GFC65172.1"/>
    <property type="molecule type" value="Genomic_DNA"/>
</dbReference>
<accession>A0A699QI05</accession>
<protein>
    <submittedName>
        <fullName evidence="1">Uncharacterized protein</fullName>
    </submittedName>
</protein>
<proteinExistence type="predicted"/>
<comment type="caution">
    <text evidence="1">The sequence shown here is derived from an EMBL/GenBank/DDBJ whole genome shotgun (WGS) entry which is preliminary data.</text>
</comment>
<reference evidence="1" key="1">
    <citation type="journal article" date="2019" name="Sci. Rep.">
        <title>Draft genome of Tanacetum cinerariifolium, the natural source of mosquito coil.</title>
        <authorList>
            <person name="Yamashiro T."/>
            <person name="Shiraishi A."/>
            <person name="Satake H."/>
            <person name="Nakayama K."/>
        </authorList>
    </citation>
    <scope>NUCLEOTIDE SEQUENCE</scope>
</reference>
<evidence type="ECO:0000313" key="1">
    <source>
        <dbReference type="EMBL" id="GFC65172.1"/>
    </source>
</evidence>
<organism evidence="1">
    <name type="scientific">Tanacetum cinerariifolium</name>
    <name type="common">Dalmatian daisy</name>
    <name type="synonym">Chrysanthemum cinerariifolium</name>
    <dbReference type="NCBI Taxonomy" id="118510"/>
    <lineage>
        <taxon>Eukaryota</taxon>
        <taxon>Viridiplantae</taxon>
        <taxon>Streptophyta</taxon>
        <taxon>Embryophyta</taxon>
        <taxon>Tracheophyta</taxon>
        <taxon>Spermatophyta</taxon>
        <taxon>Magnoliopsida</taxon>
        <taxon>eudicotyledons</taxon>
        <taxon>Gunneridae</taxon>
        <taxon>Pentapetalae</taxon>
        <taxon>asterids</taxon>
        <taxon>campanulids</taxon>
        <taxon>Asterales</taxon>
        <taxon>Asteraceae</taxon>
        <taxon>Asteroideae</taxon>
        <taxon>Anthemideae</taxon>
        <taxon>Anthemidinae</taxon>
        <taxon>Tanacetum</taxon>
    </lineage>
</organism>
<sequence length="91" mass="10410">NPTPTIYVSCIKQFRATISIKKANDVVKLQALIIRKKVVVIEDVIRQDLHLDDVDGVECFPNEEIFTELAHMGYEKPPPKLTFYNAFFSAQ</sequence>